<dbReference type="GO" id="GO:0010494">
    <property type="term" value="C:cytoplasmic stress granule"/>
    <property type="evidence" value="ECO:0007669"/>
    <property type="project" value="TreeGrafter"/>
</dbReference>
<dbReference type="GO" id="GO:0043005">
    <property type="term" value="C:neuron projection"/>
    <property type="evidence" value="ECO:0007669"/>
    <property type="project" value="TreeGrafter"/>
</dbReference>
<keyword evidence="4" id="KW-1185">Reference proteome</keyword>
<dbReference type="PANTHER" id="PTHR10603:SF7">
    <property type="entry name" value="FRAGILE X MESSENGER RIBONUCLEOPROTEIN 1 HOMOLOG"/>
    <property type="match status" value="1"/>
</dbReference>
<proteinExistence type="predicted"/>
<feature type="domain" description="SAP" evidence="2">
    <location>
        <begin position="354"/>
        <end position="388"/>
    </location>
</feature>
<dbReference type="SMART" id="SM00513">
    <property type="entry name" value="SAP"/>
    <property type="match status" value="1"/>
</dbReference>
<dbReference type="InterPro" id="IPR036612">
    <property type="entry name" value="KH_dom_type_1_sf"/>
</dbReference>
<evidence type="ECO:0000313" key="4">
    <source>
        <dbReference type="Proteomes" id="UP000605970"/>
    </source>
</evidence>
<accession>A0A8S9ZKK2</accession>
<evidence type="ECO:0000259" key="2">
    <source>
        <dbReference type="PROSITE" id="PS50800"/>
    </source>
</evidence>
<dbReference type="GO" id="GO:0005634">
    <property type="term" value="C:nucleus"/>
    <property type="evidence" value="ECO:0007669"/>
    <property type="project" value="TreeGrafter"/>
</dbReference>
<evidence type="ECO:0000313" key="3">
    <source>
        <dbReference type="EMBL" id="KAF7633975.1"/>
    </source>
</evidence>
<dbReference type="InterPro" id="IPR040148">
    <property type="entry name" value="FMR1"/>
</dbReference>
<dbReference type="GO" id="GO:0098793">
    <property type="term" value="C:presynapse"/>
    <property type="evidence" value="ECO:0007669"/>
    <property type="project" value="GOC"/>
</dbReference>
<dbReference type="Proteomes" id="UP000605970">
    <property type="component" value="Unassembled WGS sequence"/>
</dbReference>
<dbReference type="PROSITE" id="PS50800">
    <property type="entry name" value="SAP"/>
    <property type="match status" value="1"/>
</dbReference>
<gene>
    <name evidence="3" type="ORF">Mgra_00006603</name>
</gene>
<reference evidence="3" key="1">
    <citation type="journal article" date="2020" name="Ecol. Evol.">
        <title>Genome structure and content of the rice root-knot nematode (Meloidogyne graminicola).</title>
        <authorList>
            <person name="Phan N.T."/>
            <person name="Danchin E.G.J."/>
            <person name="Klopp C."/>
            <person name="Perfus-Barbeoch L."/>
            <person name="Kozlowski D.K."/>
            <person name="Koutsovoulos G.D."/>
            <person name="Lopez-Roques C."/>
            <person name="Bouchez O."/>
            <person name="Zahm M."/>
            <person name="Besnard G."/>
            <person name="Bellafiore S."/>
        </authorList>
    </citation>
    <scope>NUCLEOTIDE SEQUENCE</scope>
    <source>
        <strain evidence="3">VN-18</strain>
    </source>
</reference>
<dbReference type="InterPro" id="IPR003034">
    <property type="entry name" value="SAP_dom"/>
</dbReference>
<dbReference type="GO" id="GO:0045727">
    <property type="term" value="P:positive regulation of translation"/>
    <property type="evidence" value="ECO:0007669"/>
    <property type="project" value="TreeGrafter"/>
</dbReference>
<dbReference type="SUPFAM" id="SSF68906">
    <property type="entry name" value="SAP domain"/>
    <property type="match status" value="1"/>
</dbReference>
<dbReference type="GO" id="GO:0048170">
    <property type="term" value="P:positive regulation of long-term neuronal synaptic plasticity"/>
    <property type="evidence" value="ECO:0007669"/>
    <property type="project" value="TreeGrafter"/>
</dbReference>
<dbReference type="Gene3D" id="3.30.1370.10">
    <property type="entry name" value="K Homology domain, type 1"/>
    <property type="match status" value="2"/>
</dbReference>
<dbReference type="AlphaFoldDB" id="A0A8S9ZKK2"/>
<dbReference type="GO" id="GO:0048513">
    <property type="term" value="P:animal organ development"/>
    <property type="evidence" value="ECO:0007669"/>
    <property type="project" value="TreeGrafter"/>
</dbReference>
<dbReference type="SUPFAM" id="SSF54791">
    <property type="entry name" value="Eukaryotic type KH-domain (KH-domain type I)"/>
    <property type="match status" value="1"/>
</dbReference>
<dbReference type="Gene3D" id="2.30.30.140">
    <property type="match status" value="1"/>
</dbReference>
<dbReference type="GO" id="GO:0099577">
    <property type="term" value="P:regulation of translation at presynapse, modulating synaptic transmission"/>
    <property type="evidence" value="ECO:0007669"/>
    <property type="project" value="TreeGrafter"/>
</dbReference>
<sequence length="540" mass="61145">MEVEVECHAGYFFNGIVDKIVDDDFHVIYENGWLKPERVKMSRCRAEIDSSCNKENNQQFKRNDSIDAYINCGDKKAWKRLKVDSITNGRVCVVDNGRTIKEYVPIIYCRHIDLLAKITKDLIYGCVFSVDGSIDLLKGSEGDRYKILHYFVPGIFLKLERKPKKLEIKAFSQSIIETVKRMEEPFLLYIQGKISLIDFFKHVQILSEPNIVERILSDDSVENKLMQTTITLLCPQIDAARKLPGIMDIIPSSNNPHRKFKIYANKYEAVEKANSVLGVVRCTKPIPLVVIKHIVGEGGETIKKIMDLSQVLHLDIGNVHEEKVPFIFTGTLGANNFACLTIDLILNKLIDPPFNSLEVVQLREKLKSRKLPVTGSKSELVNRLFDSLMVEEKLLEEGPGGENIDLSGVNMDEVLGLDDDKDTHSSPNATNDGEELDNKNEVEEKIVKKITTKKDEDEAKKKRAERFELTCSTKKKGTKDEDSKMLKRAERFGLPLKRGGGIVNESEIFAKRIKRFGPVVGSGDIDTKKEARIKRFGVVN</sequence>
<dbReference type="GO" id="GO:0003730">
    <property type="term" value="F:mRNA 3'-UTR binding"/>
    <property type="evidence" value="ECO:0007669"/>
    <property type="project" value="TreeGrafter"/>
</dbReference>
<dbReference type="OrthoDB" id="5906840at2759"/>
<evidence type="ECO:0000256" key="1">
    <source>
        <dbReference type="SAM" id="MobiDB-lite"/>
    </source>
</evidence>
<comment type="caution">
    <text evidence="3">The sequence shown here is derived from an EMBL/GenBank/DDBJ whole genome shotgun (WGS) entry which is preliminary data.</text>
</comment>
<dbReference type="Pfam" id="PF02037">
    <property type="entry name" value="SAP"/>
    <property type="match status" value="1"/>
</dbReference>
<dbReference type="PANTHER" id="PTHR10603">
    <property type="entry name" value="FRAGILE X MENTAL RETARDATION SYNDROME-RELATED PROTEIN"/>
    <property type="match status" value="1"/>
</dbReference>
<dbReference type="EMBL" id="JABEBT010000066">
    <property type="protein sequence ID" value="KAF7633975.1"/>
    <property type="molecule type" value="Genomic_DNA"/>
</dbReference>
<dbReference type="Gene3D" id="1.10.720.30">
    <property type="entry name" value="SAP domain"/>
    <property type="match status" value="1"/>
</dbReference>
<dbReference type="GO" id="GO:0051028">
    <property type="term" value="P:mRNA transport"/>
    <property type="evidence" value="ECO:0007669"/>
    <property type="project" value="TreeGrafter"/>
</dbReference>
<protein>
    <submittedName>
        <fullName evidence="3">SAP domain-containing protein</fullName>
    </submittedName>
</protein>
<dbReference type="GO" id="GO:0045182">
    <property type="term" value="F:translation regulator activity"/>
    <property type="evidence" value="ECO:0007669"/>
    <property type="project" value="TreeGrafter"/>
</dbReference>
<dbReference type="GO" id="GO:0043488">
    <property type="term" value="P:regulation of mRNA stability"/>
    <property type="evidence" value="ECO:0007669"/>
    <property type="project" value="TreeGrafter"/>
</dbReference>
<organism evidence="3 4">
    <name type="scientific">Meloidogyne graminicola</name>
    <dbReference type="NCBI Taxonomy" id="189291"/>
    <lineage>
        <taxon>Eukaryota</taxon>
        <taxon>Metazoa</taxon>
        <taxon>Ecdysozoa</taxon>
        <taxon>Nematoda</taxon>
        <taxon>Chromadorea</taxon>
        <taxon>Rhabditida</taxon>
        <taxon>Tylenchina</taxon>
        <taxon>Tylenchomorpha</taxon>
        <taxon>Tylenchoidea</taxon>
        <taxon>Meloidogynidae</taxon>
        <taxon>Meloidogyninae</taxon>
        <taxon>Meloidogyne</taxon>
    </lineage>
</organism>
<dbReference type="InterPro" id="IPR036361">
    <property type="entry name" value="SAP_dom_sf"/>
</dbReference>
<feature type="region of interest" description="Disordered" evidence="1">
    <location>
        <begin position="415"/>
        <end position="442"/>
    </location>
</feature>
<name>A0A8S9ZKK2_9BILA</name>